<proteinExistence type="predicted"/>
<evidence type="ECO:0008006" key="3">
    <source>
        <dbReference type="Google" id="ProtNLM"/>
    </source>
</evidence>
<dbReference type="InterPro" id="IPR039498">
    <property type="entry name" value="NTP_transf_5"/>
</dbReference>
<dbReference type="STRING" id="166486.ERS852572_01813"/>
<evidence type="ECO:0000313" key="1">
    <source>
        <dbReference type="EMBL" id="CUN07971.1"/>
    </source>
</evidence>
<dbReference type="RefSeq" id="WP_055194289.1">
    <property type="nucleotide sequence ID" value="NZ_CABIYH010000012.1"/>
</dbReference>
<dbReference type="Pfam" id="PF14907">
    <property type="entry name" value="NTP_transf_5"/>
    <property type="match status" value="1"/>
</dbReference>
<protein>
    <recommendedName>
        <fullName evidence="3">Nucleotidyltransferase family protein</fullName>
    </recommendedName>
</protein>
<dbReference type="PaxDb" id="166486-ERS852572_01813"/>
<organism evidence="1 2">
    <name type="scientific">Roseburia intestinalis</name>
    <dbReference type="NCBI Taxonomy" id="166486"/>
    <lineage>
        <taxon>Bacteria</taxon>
        <taxon>Bacillati</taxon>
        <taxon>Bacillota</taxon>
        <taxon>Clostridia</taxon>
        <taxon>Lachnospirales</taxon>
        <taxon>Lachnospiraceae</taxon>
        <taxon>Roseburia</taxon>
    </lineage>
</organism>
<dbReference type="OrthoDB" id="9773927at2"/>
<reference evidence="1 2" key="1">
    <citation type="submission" date="2015-09" db="EMBL/GenBank/DDBJ databases">
        <authorList>
            <consortium name="Pathogen Informatics"/>
        </authorList>
    </citation>
    <scope>NUCLEOTIDE SEQUENCE [LARGE SCALE GENOMIC DNA]</scope>
    <source>
        <strain evidence="1 2">2789STDY5834960</strain>
    </source>
</reference>
<accession>A0A173TZ48</accession>
<name>A0A173TZ48_9FIRM</name>
<dbReference type="EMBL" id="CYXZ01000012">
    <property type="protein sequence ID" value="CUN07971.1"/>
    <property type="molecule type" value="Genomic_DNA"/>
</dbReference>
<evidence type="ECO:0000313" key="2">
    <source>
        <dbReference type="Proteomes" id="UP000095350"/>
    </source>
</evidence>
<sequence length="421" mass="48779">MEEKNKEKELILCSLLDAALHAEPHVENQAALKQKWERLKQQETEWESILSIADRHRVLPLLYDVLENILPEDGADWKRVQERSTQTVWQSYRLLFMSRYVTGLLKDAGIDTILLKGSGVAGLYPVPELRKSGDVDLLVENGKMAQEAGRCLQVHGFVAESGHQENHHLTYMSPEGIRLELHSALVEPFDSTEVNTFLEKCQKDFFENRVTENVMGVDFFLASPSYQAFYLLLHMLQHFLRSGFGLKLLCDWVVFWEHGCTAEEEAKFLTLVRECGILNFTCVVTVFCVRYLGLSENKVQFLEKAGEAGAMKEEAYLEEFFTEIMEAEEFGEADSKRMVAMRGTGWIDYIREFHHQMHLSHPKAGQYKILYPILWVRTFFGFVYRNRKLRGISSIAILKNAKKRSRLVTKMKLFQKNKYEE</sequence>
<gene>
    <name evidence="1" type="ORF">ERS852572_01813</name>
</gene>
<dbReference type="AlphaFoldDB" id="A0A173TZ48"/>
<dbReference type="Proteomes" id="UP000095350">
    <property type="component" value="Unassembled WGS sequence"/>
</dbReference>